<dbReference type="RefSeq" id="WP_378994406.1">
    <property type="nucleotide sequence ID" value="NZ_JBHSMT010000005.1"/>
</dbReference>
<evidence type="ECO:0000313" key="1">
    <source>
        <dbReference type="EMBL" id="MFC5472712.1"/>
    </source>
</evidence>
<sequence length="114" mass="12974">MTITTTPNPDAPKSNKLDEQVTYDPNHLLDSLIDKLHLKNDAALSRALEVAPPVISKIRHHRLPVGASLLIRMHEVSALSISELRNLMGDRREKFRISDKQFKPKDKIEAEMQK</sequence>
<name>A0ABW0M5X7_9BURK</name>
<evidence type="ECO:0000313" key="2">
    <source>
        <dbReference type="Proteomes" id="UP001596045"/>
    </source>
</evidence>
<organism evidence="1 2">
    <name type="scientific">Paraherbaspirillum soli</name>
    <dbReference type="NCBI Taxonomy" id="631222"/>
    <lineage>
        <taxon>Bacteria</taxon>
        <taxon>Pseudomonadati</taxon>
        <taxon>Pseudomonadota</taxon>
        <taxon>Betaproteobacteria</taxon>
        <taxon>Burkholderiales</taxon>
        <taxon>Oxalobacteraceae</taxon>
        <taxon>Paraherbaspirillum</taxon>
    </lineage>
</organism>
<proteinExistence type="predicted"/>
<dbReference type="Proteomes" id="UP001596045">
    <property type="component" value="Unassembled WGS sequence"/>
</dbReference>
<dbReference type="EMBL" id="JBHSMT010000005">
    <property type="protein sequence ID" value="MFC5472712.1"/>
    <property type="molecule type" value="Genomic_DNA"/>
</dbReference>
<evidence type="ECO:0008006" key="3">
    <source>
        <dbReference type="Google" id="ProtNLM"/>
    </source>
</evidence>
<comment type="caution">
    <text evidence="1">The sequence shown here is derived from an EMBL/GenBank/DDBJ whole genome shotgun (WGS) entry which is preliminary data.</text>
</comment>
<reference evidence="2" key="1">
    <citation type="journal article" date="2019" name="Int. J. Syst. Evol. Microbiol.">
        <title>The Global Catalogue of Microorganisms (GCM) 10K type strain sequencing project: providing services to taxonomists for standard genome sequencing and annotation.</title>
        <authorList>
            <consortium name="The Broad Institute Genomics Platform"/>
            <consortium name="The Broad Institute Genome Sequencing Center for Infectious Disease"/>
            <person name="Wu L."/>
            <person name="Ma J."/>
        </authorList>
    </citation>
    <scope>NUCLEOTIDE SEQUENCE [LARGE SCALE GENOMIC DNA]</scope>
    <source>
        <strain evidence="2">JCM 17066</strain>
    </source>
</reference>
<accession>A0ABW0M5X7</accession>
<gene>
    <name evidence="1" type="ORF">ACFPM8_01950</name>
</gene>
<keyword evidence="2" id="KW-1185">Reference proteome</keyword>
<protein>
    <recommendedName>
        <fullName evidence="3">XRE family transcriptional regulator</fullName>
    </recommendedName>
</protein>